<organism evidence="4 5">
    <name type="scientific">Levilactobacillus parabrevis ATCC 53295</name>
    <dbReference type="NCBI Taxonomy" id="1267003"/>
    <lineage>
        <taxon>Bacteria</taxon>
        <taxon>Bacillati</taxon>
        <taxon>Bacillota</taxon>
        <taxon>Bacilli</taxon>
        <taxon>Lactobacillales</taxon>
        <taxon>Lactobacillaceae</taxon>
        <taxon>Levilactobacillus</taxon>
    </lineage>
</organism>
<sequence>MQGGNTMTLGEKLKQARADHELTQQAVAQQVAVSRQTISSWETGKSYPDIDSLVTLSNLYGLTLDSLIKEDTGMLDYLRKSEVAVKLRPIRQAMLILNSLFVIILIFFLPSRLGGGILIAAVLANLVGFAYLQKFAEQLSDLPAWEQRWRRGRLPGLLGSLAATGALIATNWWPVSTAVASSLVSVTLVGWLTLLLIWLGHVMGRLKQQEDKVSKPKR</sequence>
<dbReference type="SUPFAM" id="SSF47413">
    <property type="entry name" value="lambda repressor-like DNA-binding domains"/>
    <property type="match status" value="1"/>
</dbReference>
<proteinExistence type="predicted"/>
<feature type="transmembrane region" description="Helical" evidence="2">
    <location>
        <begin position="89"/>
        <end position="109"/>
    </location>
</feature>
<dbReference type="EMBL" id="AZCZ01000003">
    <property type="protein sequence ID" value="KRK39394.1"/>
    <property type="molecule type" value="Genomic_DNA"/>
</dbReference>
<dbReference type="Gene3D" id="1.10.260.40">
    <property type="entry name" value="lambda repressor-like DNA-binding domains"/>
    <property type="match status" value="1"/>
</dbReference>
<keyword evidence="2" id="KW-0472">Membrane</keyword>
<dbReference type="PATRIC" id="fig|1267003.4.peg.1259"/>
<feature type="transmembrane region" description="Helical" evidence="2">
    <location>
        <begin position="179"/>
        <end position="199"/>
    </location>
</feature>
<dbReference type="PANTHER" id="PTHR46558:SF4">
    <property type="entry name" value="DNA-BIDING PHAGE PROTEIN"/>
    <property type="match status" value="1"/>
</dbReference>
<feature type="domain" description="HTH cro/C1-type" evidence="3">
    <location>
        <begin position="13"/>
        <end position="67"/>
    </location>
</feature>
<dbReference type="AlphaFoldDB" id="A0A0R1H700"/>
<dbReference type="InterPro" id="IPR010982">
    <property type="entry name" value="Lambda_DNA-bd_dom_sf"/>
</dbReference>
<dbReference type="PROSITE" id="PS50943">
    <property type="entry name" value="HTH_CROC1"/>
    <property type="match status" value="1"/>
</dbReference>
<protein>
    <submittedName>
        <fullName evidence="4">XRE family transcriptional regulator</fullName>
    </submittedName>
</protein>
<gene>
    <name evidence="4" type="ORF">FD07_GL001189</name>
</gene>
<evidence type="ECO:0000313" key="4">
    <source>
        <dbReference type="EMBL" id="KRK39394.1"/>
    </source>
</evidence>
<keyword evidence="2" id="KW-0812">Transmembrane</keyword>
<keyword evidence="1" id="KW-0238">DNA-binding</keyword>
<dbReference type="eggNOG" id="COG1476">
    <property type="taxonomic scope" value="Bacteria"/>
</dbReference>
<accession>A0A0R1H700</accession>
<dbReference type="Pfam" id="PF01381">
    <property type="entry name" value="HTH_3"/>
    <property type="match status" value="1"/>
</dbReference>
<name>A0A0R1H700_9LACO</name>
<dbReference type="InterPro" id="IPR001387">
    <property type="entry name" value="Cro/C1-type_HTH"/>
</dbReference>
<dbReference type="Proteomes" id="UP000051176">
    <property type="component" value="Unassembled WGS sequence"/>
</dbReference>
<evidence type="ECO:0000256" key="2">
    <source>
        <dbReference type="SAM" id="Phobius"/>
    </source>
</evidence>
<evidence type="ECO:0000259" key="3">
    <source>
        <dbReference type="PROSITE" id="PS50943"/>
    </source>
</evidence>
<dbReference type="STRING" id="357278.IV61_GL000103"/>
<dbReference type="SMART" id="SM00530">
    <property type="entry name" value="HTH_XRE"/>
    <property type="match status" value="1"/>
</dbReference>
<feature type="transmembrane region" description="Helical" evidence="2">
    <location>
        <begin position="154"/>
        <end position="173"/>
    </location>
</feature>
<dbReference type="PANTHER" id="PTHR46558">
    <property type="entry name" value="TRACRIPTIONAL REGULATORY PROTEIN-RELATED-RELATED"/>
    <property type="match status" value="1"/>
</dbReference>
<dbReference type="GO" id="GO:0003677">
    <property type="term" value="F:DNA binding"/>
    <property type="evidence" value="ECO:0007669"/>
    <property type="project" value="UniProtKB-KW"/>
</dbReference>
<comment type="caution">
    <text evidence="4">The sequence shown here is derived from an EMBL/GenBank/DDBJ whole genome shotgun (WGS) entry which is preliminary data.</text>
</comment>
<feature type="transmembrane region" description="Helical" evidence="2">
    <location>
        <begin position="115"/>
        <end position="133"/>
    </location>
</feature>
<reference evidence="4 5" key="1">
    <citation type="journal article" date="2015" name="Genome Announc.">
        <title>Expanding the biotechnology potential of lactobacilli through comparative genomics of 213 strains and associated genera.</title>
        <authorList>
            <person name="Sun Z."/>
            <person name="Harris H.M."/>
            <person name="McCann A."/>
            <person name="Guo C."/>
            <person name="Argimon S."/>
            <person name="Zhang W."/>
            <person name="Yang X."/>
            <person name="Jeffery I.B."/>
            <person name="Cooney J.C."/>
            <person name="Kagawa T.F."/>
            <person name="Liu W."/>
            <person name="Song Y."/>
            <person name="Salvetti E."/>
            <person name="Wrobel A."/>
            <person name="Rasinkangas P."/>
            <person name="Parkhill J."/>
            <person name="Rea M.C."/>
            <person name="O'Sullivan O."/>
            <person name="Ritari J."/>
            <person name="Douillard F.P."/>
            <person name="Paul Ross R."/>
            <person name="Yang R."/>
            <person name="Briner A.E."/>
            <person name="Felis G.E."/>
            <person name="de Vos W.M."/>
            <person name="Barrangou R."/>
            <person name="Klaenhammer T.R."/>
            <person name="Caufield P.W."/>
            <person name="Cui Y."/>
            <person name="Zhang H."/>
            <person name="O'Toole P.W."/>
        </authorList>
    </citation>
    <scope>NUCLEOTIDE SEQUENCE [LARGE SCALE GENOMIC DNA]</scope>
    <source>
        <strain evidence="4 5">ATCC 53295</strain>
    </source>
</reference>
<dbReference type="CDD" id="cd00093">
    <property type="entry name" value="HTH_XRE"/>
    <property type="match status" value="1"/>
</dbReference>
<keyword evidence="2" id="KW-1133">Transmembrane helix</keyword>
<evidence type="ECO:0000313" key="5">
    <source>
        <dbReference type="Proteomes" id="UP000051176"/>
    </source>
</evidence>
<evidence type="ECO:0000256" key="1">
    <source>
        <dbReference type="ARBA" id="ARBA00023125"/>
    </source>
</evidence>
<keyword evidence="5" id="KW-1185">Reference proteome</keyword>